<dbReference type="SUPFAM" id="SSF50630">
    <property type="entry name" value="Acid proteases"/>
    <property type="match status" value="1"/>
</dbReference>
<dbReference type="GO" id="GO:0004190">
    <property type="term" value="F:aspartic-type endopeptidase activity"/>
    <property type="evidence" value="ECO:0007669"/>
    <property type="project" value="UniProtKB-KW"/>
</dbReference>
<dbReference type="CDD" id="cd07557">
    <property type="entry name" value="trimeric_dUTPase"/>
    <property type="match status" value="1"/>
</dbReference>
<dbReference type="Proteomes" id="UP000000539">
    <property type="component" value="Chromosome 16"/>
</dbReference>
<evidence type="ECO:0000259" key="7">
    <source>
        <dbReference type="PROSITE" id="PS50175"/>
    </source>
</evidence>
<dbReference type="GO" id="GO:0006508">
    <property type="term" value="P:proteolysis"/>
    <property type="evidence" value="ECO:0007669"/>
    <property type="project" value="UniProtKB-KW"/>
</dbReference>
<dbReference type="PANTHER" id="PTHR19422:SF123">
    <property type="entry name" value="RT1 CLASS I, LOCUS CE15"/>
    <property type="match status" value="1"/>
</dbReference>
<dbReference type="Gene3D" id="2.40.70.10">
    <property type="entry name" value="Acid Proteases"/>
    <property type="match status" value="1"/>
</dbReference>
<dbReference type="SUPFAM" id="SSF51283">
    <property type="entry name" value="dUTPase-like"/>
    <property type="match status" value="1"/>
</dbReference>
<dbReference type="InterPro" id="IPR001969">
    <property type="entry name" value="Aspartic_peptidase_AS"/>
</dbReference>
<keyword evidence="10" id="KW-1185">Reference proteome</keyword>
<reference evidence="9" key="3">
    <citation type="submission" date="2025-09" db="UniProtKB">
        <authorList>
            <consortium name="Ensembl"/>
        </authorList>
    </citation>
    <scope>IDENTIFICATION</scope>
    <source>
        <strain evidence="9">broiler</strain>
    </source>
</reference>
<keyword evidence="4" id="KW-0064">Aspartyl protease</keyword>
<dbReference type="EC" id="3.1.26.4" evidence="2"/>
<dbReference type="GeneTree" id="ENSGT00530000064196"/>
<dbReference type="InterPro" id="IPR001995">
    <property type="entry name" value="Peptidase_A2_cat"/>
</dbReference>
<dbReference type="InterPro" id="IPR043128">
    <property type="entry name" value="Rev_trsase/Diguanyl_cyclase"/>
</dbReference>
<evidence type="ECO:0000313" key="9">
    <source>
        <dbReference type="Ensembl" id="ENSGALP00010002052.1"/>
    </source>
</evidence>
<dbReference type="InterPro" id="IPR036157">
    <property type="entry name" value="dUTPase-like_sf"/>
</dbReference>
<accession>A0A8V0X645</accession>
<evidence type="ECO:0000256" key="3">
    <source>
        <dbReference type="ARBA" id="ARBA00022670"/>
    </source>
</evidence>
<dbReference type="Pfam" id="PF06817">
    <property type="entry name" value="RVT_thumb"/>
    <property type="match status" value="1"/>
</dbReference>
<dbReference type="InterPro" id="IPR010661">
    <property type="entry name" value="RVT_thumb"/>
</dbReference>
<dbReference type="InterPro" id="IPR000477">
    <property type="entry name" value="RT_dom"/>
</dbReference>
<feature type="domain" description="Reverse transcriptase" evidence="8">
    <location>
        <begin position="338"/>
        <end position="525"/>
    </location>
</feature>
<dbReference type="Ensembl" id="ENSGALT00010003650.1">
    <property type="protein sequence ID" value="ENSGALP00010002052.1"/>
    <property type="gene ID" value="ENSGALG00010001598.1"/>
</dbReference>
<dbReference type="AlphaFoldDB" id="A0A8V0X645"/>
<dbReference type="PROSITE" id="PS00141">
    <property type="entry name" value="ASP_PROTEASE"/>
    <property type="match status" value="1"/>
</dbReference>
<organism evidence="9 10">
    <name type="scientific">Gallus gallus</name>
    <name type="common">Chicken</name>
    <dbReference type="NCBI Taxonomy" id="9031"/>
    <lineage>
        <taxon>Eukaryota</taxon>
        <taxon>Metazoa</taxon>
        <taxon>Chordata</taxon>
        <taxon>Craniata</taxon>
        <taxon>Vertebrata</taxon>
        <taxon>Euteleostomi</taxon>
        <taxon>Archelosauria</taxon>
        <taxon>Archosauria</taxon>
        <taxon>Dinosauria</taxon>
        <taxon>Saurischia</taxon>
        <taxon>Theropoda</taxon>
        <taxon>Coelurosauria</taxon>
        <taxon>Aves</taxon>
        <taxon>Neognathae</taxon>
        <taxon>Galloanserae</taxon>
        <taxon>Galliformes</taxon>
        <taxon>Phasianidae</taxon>
        <taxon>Phasianinae</taxon>
        <taxon>Gallus</taxon>
    </lineage>
</organism>
<evidence type="ECO:0000256" key="1">
    <source>
        <dbReference type="ARBA" id="ARBA00010879"/>
    </source>
</evidence>
<name>A0A8V0X645_CHICK</name>
<feature type="compositionally biased region" description="Basic and acidic residues" evidence="6">
    <location>
        <begin position="26"/>
        <end position="36"/>
    </location>
</feature>
<feature type="domain" description="Peptidase A2" evidence="7">
    <location>
        <begin position="204"/>
        <end position="280"/>
    </location>
</feature>
<dbReference type="PROSITE" id="PS50175">
    <property type="entry name" value="ASP_PROT_RETROV"/>
    <property type="match status" value="1"/>
</dbReference>
<dbReference type="Gene3D" id="2.70.40.10">
    <property type="match status" value="1"/>
</dbReference>
<reference evidence="9" key="1">
    <citation type="submission" date="2020-11" db="EMBL/GenBank/DDBJ databases">
        <title>Gallus gallus (Chicken) genome, bGalGal1, GRCg7b, maternal haplotype autosomes + Z &amp; W.</title>
        <authorList>
            <person name="Warren W."/>
            <person name="Formenti G."/>
            <person name="Fedrigo O."/>
            <person name="Haase B."/>
            <person name="Mountcastle J."/>
            <person name="Balacco J."/>
            <person name="Tracey A."/>
            <person name="Schneider V."/>
            <person name="Okimoto R."/>
            <person name="Cheng H."/>
            <person name="Hawken R."/>
            <person name="Howe K."/>
            <person name="Jarvis E.D."/>
        </authorList>
    </citation>
    <scope>NUCLEOTIDE SEQUENCE [LARGE SCALE GENOMIC DNA]</scope>
    <source>
        <strain evidence="9">Broiler</strain>
    </source>
</reference>
<evidence type="ECO:0000256" key="5">
    <source>
        <dbReference type="ARBA" id="ARBA00022801"/>
    </source>
</evidence>
<protein>
    <recommendedName>
        <fullName evidence="2">ribonuclease H</fullName>
        <ecNumber evidence="2">3.1.26.4</ecNumber>
    </recommendedName>
</protein>
<proteinExistence type="inferred from homology"/>
<dbReference type="InterPro" id="IPR029054">
    <property type="entry name" value="dUTPase-like"/>
</dbReference>
<dbReference type="Gene3D" id="3.10.10.10">
    <property type="entry name" value="HIV Type 1 Reverse Transcriptase, subunit A, domain 1"/>
    <property type="match status" value="1"/>
</dbReference>
<dbReference type="Pfam" id="PF00078">
    <property type="entry name" value="RVT_1"/>
    <property type="match status" value="1"/>
</dbReference>
<dbReference type="GO" id="GO:0004523">
    <property type="term" value="F:RNA-DNA hybrid ribonuclease activity"/>
    <property type="evidence" value="ECO:0007669"/>
    <property type="project" value="UniProtKB-EC"/>
</dbReference>
<dbReference type="Pfam" id="PF00077">
    <property type="entry name" value="RVP"/>
    <property type="match status" value="1"/>
</dbReference>
<dbReference type="InterPro" id="IPR043502">
    <property type="entry name" value="DNA/RNA_pol_sf"/>
</dbReference>
<reference evidence="9" key="2">
    <citation type="submission" date="2025-08" db="UniProtKB">
        <authorList>
            <consortium name="Ensembl"/>
        </authorList>
    </citation>
    <scope>IDENTIFICATION</scope>
    <source>
        <strain evidence="9">broiler</strain>
    </source>
</reference>
<evidence type="ECO:0000313" key="10">
    <source>
        <dbReference type="Proteomes" id="UP000000539"/>
    </source>
</evidence>
<dbReference type="SUPFAM" id="SSF56672">
    <property type="entry name" value="DNA/RNA polymerases"/>
    <property type="match status" value="1"/>
</dbReference>
<evidence type="ECO:0000256" key="6">
    <source>
        <dbReference type="SAM" id="MobiDB-lite"/>
    </source>
</evidence>
<dbReference type="CDD" id="cd05482">
    <property type="entry name" value="HIV_retropepsin_like"/>
    <property type="match status" value="1"/>
</dbReference>
<dbReference type="Gene3D" id="3.30.70.270">
    <property type="match status" value="2"/>
</dbReference>
<dbReference type="FunCoup" id="A0A8V0X645">
    <property type="interactions" value="137"/>
</dbReference>
<dbReference type="InterPro" id="IPR018061">
    <property type="entry name" value="Retropepsins"/>
</dbReference>
<dbReference type="InterPro" id="IPR021109">
    <property type="entry name" value="Peptidase_aspartic_dom_sf"/>
</dbReference>
<evidence type="ECO:0000256" key="4">
    <source>
        <dbReference type="ARBA" id="ARBA00022750"/>
    </source>
</evidence>
<keyword evidence="3" id="KW-0645">Protease</keyword>
<dbReference type="Pfam" id="PF00692">
    <property type="entry name" value="dUTPase"/>
    <property type="match status" value="1"/>
</dbReference>
<keyword evidence="5" id="KW-0378">Hydrolase</keyword>
<dbReference type="PANTHER" id="PTHR19422">
    <property type="entry name" value="GAG RETROVIRAL POLYPROTEIN"/>
    <property type="match status" value="1"/>
</dbReference>
<comment type="similarity">
    <text evidence="1">Belongs to the beta type-B retroviral polymerase family. HERV class-II K(HML-2) pol subfamily.</text>
</comment>
<feature type="compositionally biased region" description="Polar residues" evidence="6">
    <location>
        <begin position="37"/>
        <end position="61"/>
    </location>
</feature>
<dbReference type="InterPro" id="IPR051592">
    <property type="entry name" value="HERV-K_Pro_peptidase_A2"/>
</dbReference>
<evidence type="ECO:0000259" key="8">
    <source>
        <dbReference type="PROSITE" id="PS50878"/>
    </source>
</evidence>
<dbReference type="InterPro" id="IPR033704">
    <property type="entry name" value="dUTPase_trimeric"/>
</dbReference>
<dbReference type="PROSITE" id="PS50878">
    <property type="entry name" value="RT_POL"/>
    <property type="match status" value="1"/>
</dbReference>
<dbReference type="InterPro" id="IPR034170">
    <property type="entry name" value="Retropepsin-like_cat_dom"/>
</dbReference>
<sequence>MPSRWGLVRQVSIEHPQRQRLPPKVGKREEQREQQPRPDTSSSCNIERPRQQQPQPATSGSLGLDVAASIDITILSNQPHRIATGLFGPVMINGQAVGGLLLGRSSASMLGLFVLPGVIDADYQGEIMVMVHTPYPPIRINKGQRIAQLVPLPQLTKGMIPLKQEPREQKGFGLTGGLTLLTIDLSDRPKKPCTLYYRNQSIILTGLLDTGADTSIITPGEWPSEWPLQSSTTTVTGVGGVTLASRTPMLAVEIDGRRATAVFSLALLPPTVSCLIGRDVLAQLGLVLTNEHPFRITAIAWTFSLSLTWTTNNPVVVKQWPLKRESLLQAHQLVQEQYAQGHLKLSTSPWNTPIFVIQKKSGKYRLLHDLRAVNDQMEPMGALQPGLPNPAMLPEDWPILIIDLKDCFFTIALHPQDTKRFAFTLPAINRGEPDKRFEWTVLPQGMRNSPTICQLYVDAALQPLRKEMPNTIIYHYMGDILFAQQDPFTEQQIERVKTVLAEFSLVVAPEKVQRSAPWKYLGWQITGKQVTPQKLTLATDIATLNDAQKLLGDLQWLKPVVGLPNTLLEKLMPLLKGTDPCTPISLTLEQQETLQDITDCVCKGFVSRLDPNLPLDLMIWNNRTHLLGAITQFRKKTGERVACTQSGYVTRATMECHS</sequence>
<dbReference type="GO" id="GO:0003964">
    <property type="term" value="F:RNA-directed DNA polymerase activity"/>
    <property type="evidence" value="ECO:0007669"/>
    <property type="project" value="InterPro"/>
</dbReference>
<feature type="region of interest" description="Disordered" evidence="6">
    <location>
        <begin position="1"/>
        <end position="62"/>
    </location>
</feature>
<evidence type="ECO:0000256" key="2">
    <source>
        <dbReference type="ARBA" id="ARBA00012180"/>
    </source>
</evidence>